<dbReference type="Gramene" id="PUZ66238">
    <property type="protein sequence ID" value="PUZ66238"/>
    <property type="gene ID" value="GQ55_3G291600"/>
</dbReference>
<proteinExistence type="predicted"/>
<evidence type="ECO:0000313" key="2">
    <source>
        <dbReference type="Proteomes" id="UP000244336"/>
    </source>
</evidence>
<name>A0A2T7EEI0_9POAL</name>
<organism evidence="1 2">
    <name type="scientific">Panicum hallii var. hallii</name>
    <dbReference type="NCBI Taxonomy" id="1504633"/>
    <lineage>
        <taxon>Eukaryota</taxon>
        <taxon>Viridiplantae</taxon>
        <taxon>Streptophyta</taxon>
        <taxon>Embryophyta</taxon>
        <taxon>Tracheophyta</taxon>
        <taxon>Spermatophyta</taxon>
        <taxon>Magnoliopsida</taxon>
        <taxon>Liliopsida</taxon>
        <taxon>Poales</taxon>
        <taxon>Poaceae</taxon>
        <taxon>PACMAD clade</taxon>
        <taxon>Panicoideae</taxon>
        <taxon>Panicodae</taxon>
        <taxon>Paniceae</taxon>
        <taxon>Panicinae</taxon>
        <taxon>Panicum</taxon>
        <taxon>Panicum sect. Panicum</taxon>
    </lineage>
</organism>
<evidence type="ECO:0000313" key="1">
    <source>
        <dbReference type="EMBL" id="PUZ66238.1"/>
    </source>
</evidence>
<protein>
    <submittedName>
        <fullName evidence="1">Uncharacterized protein</fullName>
    </submittedName>
</protein>
<dbReference type="AlphaFoldDB" id="A0A2T7EEI0"/>
<gene>
    <name evidence="1" type="ORF">GQ55_3G291600</name>
</gene>
<sequence>MHGACSPWIKLLFTRSPLPPMNCWCFLCGTELEQTLFQEEKTVRCFLRTAAAHVDRSRDQRRLFECSSPDVHGTVLCAPDKDGGTFEESTVLRISCGAHVQPKFYDCSTKHTGYYGPRASPDLQLEVPPQY</sequence>
<dbReference type="Proteomes" id="UP000244336">
    <property type="component" value="Chromosome 3"/>
</dbReference>
<accession>A0A2T7EEI0</accession>
<keyword evidence="2" id="KW-1185">Reference proteome</keyword>
<dbReference type="EMBL" id="CM009751">
    <property type="protein sequence ID" value="PUZ66238.1"/>
    <property type="molecule type" value="Genomic_DNA"/>
</dbReference>
<reference evidence="1 2" key="1">
    <citation type="submission" date="2018-04" db="EMBL/GenBank/DDBJ databases">
        <title>WGS assembly of Panicum hallii var. hallii HAL2.</title>
        <authorList>
            <person name="Lovell J."/>
            <person name="Jenkins J."/>
            <person name="Lowry D."/>
            <person name="Mamidi S."/>
            <person name="Sreedasyam A."/>
            <person name="Weng X."/>
            <person name="Barry K."/>
            <person name="Bonette J."/>
            <person name="Campitelli B."/>
            <person name="Daum C."/>
            <person name="Gordon S."/>
            <person name="Gould B."/>
            <person name="Lipzen A."/>
            <person name="MacQueen A."/>
            <person name="Palacio-Mejia J."/>
            <person name="Plott C."/>
            <person name="Shakirov E."/>
            <person name="Shu S."/>
            <person name="Yoshinaga Y."/>
            <person name="Zane M."/>
            <person name="Rokhsar D."/>
            <person name="Grimwood J."/>
            <person name="Schmutz J."/>
            <person name="Juenger T."/>
        </authorList>
    </citation>
    <scope>NUCLEOTIDE SEQUENCE [LARGE SCALE GENOMIC DNA]</scope>
    <source>
        <strain evidence="2">cv. HAL2</strain>
    </source>
</reference>